<dbReference type="Pfam" id="PF00089">
    <property type="entry name" value="Trypsin"/>
    <property type="match status" value="1"/>
</dbReference>
<evidence type="ECO:0000256" key="3">
    <source>
        <dbReference type="ARBA" id="ARBA00022801"/>
    </source>
</evidence>
<evidence type="ECO:0000256" key="6">
    <source>
        <dbReference type="RuleBase" id="RU363034"/>
    </source>
</evidence>
<dbReference type="PANTHER" id="PTHR24276">
    <property type="entry name" value="POLYSERASE-RELATED"/>
    <property type="match status" value="1"/>
</dbReference>
<keyword evidence="4 6" id="KW-0720">Serine protease</keyword>
<dbReference type="GO" id="GO:0004252">
    <property type="term" value="F:serine-type endopeptidase activity"/>
    <property type="evidence" value="ECO:0007669"/>
    <property type="project" value="InterPro"/>
</dbReference>
<dbReference type="PROSITE" id="PS50240">
    <property type="entry name" value="TRYPSIN_DOM"/>
    <property type="match status" value="1"/>
</dbReference>
<dbReference type="InterPro" id="IPR009003">
    <property type="entry name" value="Peptidase_S1_PA"/>
</dbReference>
<keyword evidence="9" id="KW-1185">Reference proteome</keyword>
<evidence type="ECO:0000313" key="9">
    <source>
        <dbReference type="Proteomes" id="UP000567795"/>
    </source>
</evidence>
<dbReference type="PROSITE" id="PS00134">
    <property type="entry name" value="TRYPSIN_HIS"/>
    <property type="match status" value="1"/>
</dbReference>
<dbReference type="InterPro" id="IPR001314">
    <property type="entry name" value="Peptidase_S1A"/>
</dbReference>
<evidence type="ECO:0000256" key="4">
    <source>
        <dbReference type="ARBA" id="ARBA00022825"/>
    </source>
</evidence>
<keyword evidence="3 6" id="KW-0378">Hydrolase</keyword>
<proteinExistence type="inferred from homology"/>
<evidence type="ECO:0000256" key="2">
    <source>
        <dbReference type="ARBA" id="ARBA00022670"/>
    </source>
</evidence>
<dbReference type="PANTHER" id="PTHR24276:SF98">
    <property type="entry name" value="FI18310P1-RELATED"/>
    <property type="match status" value="1"/>
</dbReference>
<accession>A0A852ZL35</accession>
<dbReference type="Gene3D" id="2.40.10.10">
    <property type="entry name" value="Trypsin-like serine proteases"/>
    <property type="match status" value="2"/>
</dbReference>
<dbReference type="SUPFAM" id="SSF50494">
    <property type="entry name" value="Trypsin-like serine proteases"/>
    <property type="match status" value="1"/>
</dbReference>
<evidence type="ECO:0000259" key="7">
    <source>
        <dbReference type="PROSITE" id="PS50240"/>
    </source>
</evidence>
<dbReference type="CDD" id="cd00190">
    <property type="entry name" value="Tryp_SPc"/>
    <property type="match status" value="1"/>
</dbReference>
<protein>
    <submittedName>
        <fullName evidence="8">Secreted trypsin-like serine protease</fullName>
    </submittedName>
</protein>
<dbReference type="InterPro" id="IPR018114">
    <property type="entry name" value="TRYPSIN_HIS"/>
</dbReference>
<dbReference type="EMBL" id="JACBZD010000001">
    <property type="protein sequence ID" value="NYI03119.1"/>
    <property type="molecule type" value="Genomic_DNA"/>
</dbReference>
<comment type="caution">
    <text evidence="8">The sequence shown here is derived from an EMBL/GenBank/DDBJ whole genome shotgun (WGS) entry which is preliminary data.</text>
</comment>
<dbReference type="GO" id="GO:0006508">
    <property type="term" value="P:proteolysis"/>
    <property type="evidence" value="ECO:0007669"/>
    <property type="project" value="UniProtKB-KW"/>
</dbReference>
<evidence type="ECO:0000256" key="5">
    <source>
        <dbReference type="ARBA" id="ARBA00023157"/>
    </source>
</evidence>
<dbReference type="FunFam" id="2.40.10.10:FF:000036">
    <property type="entry name" value="Trypsin beta"/>
    <property type="match status" value="1"/>
</dbReference>
<organism evidence="8 9">
    <name type="scientific">Allostreptomyces psammosilenae</name>
    <dbReference type="NCBI Taxonomy" id="1892865"/>
    <lineage>
        <taxon>Bacteria</taxon>
        <taxon>Bacillati</taxon>
        <taxon>Actinomycetota</taxon>
        <taxon>Actinomycetes</taxon>
        <taxon>Kitasatosporales</taxon>
        <taxon>Streptomycetaceae</taxon>
        <taxon>Allostreptomyces</taxon>
    </lineage>
</organism>
<dbReference type="InterPro" id="IPR043504">
    <property type="entry name" value="Peptidase_S1_PA_chymotrypsin"/>
</dbReference>
<name>A0A852ZL35_9ACTN</name>
<keyword evidence="2 6" id="KW-0645">Protease</keyword>
<dbReference type="PRINTS" id="PR00722">
    <property type="entry name" value="CHYMOTRYPSIN"/>
</dbReference>
<dbReference type="InterPro" id="IPR050430">
    <property type="entry name" value="Peptidase_S1"/>
</dbReference>
<evidence type="ECO:0000313" key="8">
    <source>
        <dbReference type="EMBL" id="NYI03119.1"/>
    </source>
</evidence>
<dbReference type="SMART" id="SM00020">
    <property type="entry name" value="Tryp_SPc"/>
    <property type="match status" value="1"/>
</dbReference>
<keyword evidence="5" id="KW-1015">Disulfide bond</keyword>
<gene>
    <name evidence="8" type="ORF">FHU37_000062</name>
</gene>
<sequence>MALSSRDSFGAARSGHFCGGTLVAEDKVVTAAHCVTSSSGEIVRRPDLAVIVDRGDLESTQGREVPVSGVWVDPWYDPAADSRDVAVLTLAEPLVGHETLPLVPAGDEDYYAPGTPATVLGWGDTTGGGRYADSLHAATVPVVADSECARAYPGGRQGTFDATTMVCAGEEAGGVDACQGDSGGPLVIGGRLAGIVSWGAGCALADYPGVYTRISAVATEVQAAVDSASAAYGEGPG</sequence>
<dbReference type="InterPro" id="IPR033116">
    <property type="entry name" value="TRYPSIN_SER"/>
</dbReference>
<dbReference type="AlphaFoldDB" id="A0A852ZL35"/>
<dbReference type="Proteomes" id="UP000567795">
    <property type="component" value="Unassembled WGS sequence"/>
</dbReference>
<reference evidence="8 9" key="1">
    <citation type="submission" date="2020-07" db="EMBL/GenBank/DDBJ databases">
        <title>Sequencing the genomes of 1000 actinobacteria strains.</title>
        <authorList>
            <person name="Klenk H.-P."/>
        </authorList>
    </citation>
    <scope>NUCLEOTIDE SEQUENCE [LARGE SCALE GENOMIC DNA]</scope>
    <source>
        <strain evidence="8 9">DSM 42178</strain>
    </source>
</reference>
<feature type="domain" description="Peptidase S1" evidence="7">
    <location>
        <begin position="1"/>
        <end position="226"/>
    </location>
</feature>
<evidence type="ECO:0000256" key="1">
    <source>
        <dbReference type="ARBA" id="ARBA00007664"/>
    </source>
</evidence>
<comment type="similarity">
    <text evidence="1">Belongs to the peptidase S1 family.</text>
</comment>
<dbReference type="PROSITE" id="PS00135">
    <property type="entry name" value="TRYPSIN_SER"/>
    <property type="match status" value="1"/>
</dbReference>
<dbReference type="InterPro" id="IPR001254">
    <property type="entry name" value="Trypsin_dom"/>
</dbReference>